<protein>
    <submittedName>
        <fullName evidence="2">Uncharacterized protein</fullName>
    </submittedName>
</protein>
<dbReference type="AlphaFoldDB" id="A0A3P6DLI2"/>
<gene>
    <name evidence="2" type="ORF">BOLC2T10428H</name>
</gene>
<organism evidence="2">
    <name type="scientific">Brassica oleracea</name>
    <name type="common">Wild cabbage</name>
    <dbReference type="NCBI Taxonomy" id="3712"/>
    <lineage>
        <taxon>Eukaryota</taxon>
        <taxon>Viridiplantae</taxon>
        <taxon>Streptophyta</taxon>
        <taxon>Embryophyta</taxon>
        <taxon>Tracheophyta</taxon>
        <taxon>Spermatophyta</taxon>
        <taxon>Magnoliopsida</taxon>
        <taxon>eudicotyledons</taxon>
        <taxon>Gunneridae</taxon>
        <taxon>Pentapetalae</taxon>
        <taxon>rosids</taxon>
        <taxon>malvids</taxon>
        <taxon>Brassicales</taxon>
        <taxon>Brassicaceae</taxon>
        <taxon>Brassiceae</taxon>
        <taxon>Brassica</taxon>
    </lineage>
</organism>
<feature type="compositionally biased region" description="Basic and acidic residues" evidence="1">
    <location>
        <begin position="113"/>
        <end position="126"/>
    </location>
</feature>
<feature type="compositionally biased region" description="Polar residues" evidence="1">
    <location>
        <begin position="77"/>
        <end position="98"/>
    </location>
</feature>
<feature type="region of interest" description="Disordered" evidence="1">
    <location>
        <begin position="77"/>
        <end position="126"/>
    </location>
</feature>
<evidence type="ECO:0000313" key="2">
    <source>
        <dbReference type="EMBL" id="VDD24894.1"/>
    </source>
</evidence>
<accession>A0A3P6DLI2</accession>
<reference evidence="2" key="1">
    <citation type="submission" date="2018-11" db="EMBL/GenBank/DDBJ databases">
        <authorList>
            <consortium name="Genoscope - CEA"/>
            <person name="William W."/>
        </authorList>
    </citation>
    <scope>NUCLEOTIDE SEQUENCE</scope>
</reference>
<proteinExistence type="predicted"/>
<sequence length="126" mass="14148">MASDLTRAVPVHNFVSLEKSDYRFKKMHYMDLFSKAGNIFRQPRALQTANDMLQGNVSLTPSKLFDWFSSCFTNVSDGYESSSDQGSYSETSSASGKSLSWKGRRREAGSPNKAKESRDRSEDSLL</sequence>
<name>A0A3P6DLI2_BRAOL</name>
<dbReference type="EMBL" id="LR031874">
    <property type="protein sequence ID" value="VDD24894.1"/>
    <property type="molecule type" value="Genomic_DNA"/>
</dbReference>
<evidence type="ECO:0000256" key="1">
    <source>
        <dbReference type="SAM" id="MobiDB-lite"/>
    </source>
</evidence>